<dbReference type="EMBL" id="UYSU01032991">
    <property type="protein sequence ID" value="VDL91143.1"/>
    <property type="molecule type" value="Genomic_DNA"/>
</dbReference>
<gene>
    <name evidence="8" type="ORF">SSLN_LOCUS4758</name>
</gene>
<dbReference type="CDD" id="cd13314">
    <property type="entry name" value="PH_Rpn13"/>
    <property type="match status" value="1"/>
</dbReference>
<dbReference type="PANTHER" id="PTHR12225">
    <property type="entry name" value="ADHESION REGULATING MOLECULE 1 110 KDA CELL MEMBRANE GLYCOPROTEIN"/>
    <property type="match status" value="1"/>
</dbReference>
<evidence type="ECO:0000313" key="8">
    <source>
        <dbReference type="EMBL" id="VDL91143.1"/>
    </source>
</evidence>
<dbReference type="Pfam" id="PF04683">
    <property type="entry name" value="Rpn13_ADRM1_Pru"/>
    <property type="match status" value="1"/>
</dbReference>
<evidence type="ECO:0000256" key="4">
    <source>
        <dbReference type="ARBA" id="ARBA00022490"/>
    </source>
</evidence>
<dbReference type="GO" id="GO:0008541">
    <property type="term" value="C:proteasome regulatory particle, lid subcomplex"/>
    <property type="evidence" value="ECO:0007669"/>
    <property type="project" value="TreeGrafter"/>
</dbReference>
<dbReference type="AlphaFoldDB" id="A0A183SKL0"/>
<keyword evidence="5" id="KW-0647">Proteasome</keyword>
<dbReference type="GO" id="GO:0005634">
    <property type="term" value="C:nucleus"/>
    <property type="evidence" value="ECO:0007669"/>
    <property type="project" value="UniProtKB-SubCell"/>
</dbReference>
<sequence>MSQGAALFDRPVPTQQPRHLLQFKAGKMTMKSDHWVHPDPRKGCAYLYQSSDSKVHFCWFDRRTGLVEDNYVLVPKQTEFKPVSQCKSGRVYVLKNKDQRLFIWMQEPDAKNDSEICDSVNRFIDSPPPATRMSDLLGSIRGLSGLSQNDLLALLCKHFLCFMLT</sequence>
<name>A0A183SKL0_SCHSO</name>
<comment type="similarity">
    <text evidence="3">Belongs to the ADRM1 family.</text>
</comment>
<evidence type="ECO:0000259" key="7">
    <source>
        <dbReference type="PROSITE" id="PS51917"/>
    </source>
</evidence>
<dbReference type="GO" id="GO:0005737">
    <property type="term" value="C:cytoplasm"/>
    <property type="evidence" value="ECO:0007669"/>
    <property type="project" value="UniProtKB-SubCell"/>
</dbReference>
<evidence type="ECO:0000256" key="2">
    <source>
        <dbReference type="ARBA" id="ARBA00004496"/>
    </source>
</evidence>
<keyword evidence="9" id="KW-1185">Reference proteome</keyword>
<feature type="domain" description="Pru" evidence="7">
    <location>
        <begin position="15"/>
        <end position="127"/>
    </location>
</feature>
<dbReference type="InterPro" id="IPR006773">
    <property type="entry name" value="Rpn13/ADRM1"/>
</dbReference>
<dbReference type="Proteomes" id="UP000275846">
    <property type="component" value="Unassembled WGS sequence"/>
</dbReference>
<proteinExistence type="inferred from homology"/>
<evidence type="ECO:0000256" key="1">
    <source>
        <dbReference type="ARBA" id="ARBA00004123"/>
    </source>
</evidence>
<dbReference type="WBParaSite" id="SSLN_0000491301-mRNA-1">
    <property type="protein sequence ID" value="SSLN_0000491301-mRNA-1"/>
    <property type="gene ID" value="SSLN_0000491301"/>
</dbReference>
<evidence type="ECO:0000313" key="10">
    <source>
        <dbReference type="WBParaSite" id="SSLN_0000491301-mRNA-1"/>
    </source>
</evidence>
<evidence type="ECO:0000256" key="6">
    <source>
        <dbReference type="ARBA" id="ARBA00023242"/>
    </source>
</evidence>
<evidence type="ECO:0000313" key="9">
    <source>
        <dbReference type="Proteomes" id="UP000275846"/>
    </source>
</evidence>
<dbReference type="STRING" id="70667.A0A183SKL0"/>
<evidence type="ECO:0000256" key="3">
    <source>
        <dbReference type="ARBA" id="ARBA00009216"/>
    </source>
</evidence>
<keyword evidence="6" id="KW-0539">Nucleus</keyword>
<dbReference type="FunFam" id="2.30.29.70:FF:000001">
    <property type="entry name" value="Proteasomal ubiquitin receptor ADRM1"/>
    <property type="match status" value="1"/>
</dbReference>
<comment type="subcellular location">
    <subcellularLocation>
        <location evidence="2">Cytoplasm</location>
    </subcellularLocation>
    <subcellularLocation>
        <location evidence="1">Nucleus</location>
    </subcellularLocation>
</comment>
<dbReference type="InterPro" id="IPR044868">
    <property type="entry name" value="Rpn13/ADRM1_Pru"/>
</dbReference>
<dbReference type="GO" id="GO:0061133">
    <property type="term" value="F:endopeptidase activator activity"/>
    <property type="evidence" value="ECO:0007669"/>
    <property type="project" value="TreeGrafter"/>
</dbReference>
<reference evidence="10" key="1">
    <citation type="submission" date="2016-06" db="UniProtKB">
        <authorList>
            <consortium name="WormBaseParasite"/>
        </authorList>
    </citation>
    <scope>IDENTIFICATION</scope>
</reference>
<dbReference type="Gene3D" id="2.30.29.70">
    <property type="entry name" value="Proteasomal ubiquitin receptor Rpn13/ADRM1"/>
    <property type="match status" value="1"/>
</dbReference>
<evidence type="ECO:0000256" key="5">
    <source>
        <dbReference type="ARBA" id="ARBA00022942"/>
    </source>
</evidence>
<keyword evidence="4" id="KW-0963">Cytoplasm</keyword>
<accession>A0A183SKL0</accession>
<dbReference type="PROSITE" id="PS51917">
    <property type="entry name" value="PRU"/>
    <property type="match status" value="1"/>
</dbReference>
<protein>
    <submittedName>
        <fullName evidence="10">Pru domain-containing protein</fullName>
    </submittedName>
</protein>
<organism evidence="10">
    <name type="scientific">Schistocephalus solidus</name>
    <name type="common">Tapeworm</name>
    <dbReference type="NCBI Taxonomy" id="70667"/>
    <lineage>
        <taxon>Eukaryota</taxon>
        <taxon>Metazoa</taxon>
        <taxon>Spiralia</taxon>
        <taxon>Lophotrochozoa</taxon>
        <taxon>Platyhelminthes</taxon>
        <taxon>Cestoda</taxon>
        <taxon>Eucestoda</taxon>
        <taxon>Diphyllobothriidea</taxon>
        <taxon>Diphyllobothriidae</taxon>
        <taxon>Schistocephalus</taxon>
    </lineage>
</organism>
<dbReference type="GO" id="GO:0070628">
    <property type="term" value="F:proteasome binding"/>
    <property type="evidence" value="ECO:0007669"/>
    <property type="project" value="TreeGrafter"/>
</dbReference>
<dbReference type="PANTHER" id="PTHR12225:SF0">
    <property type="entry name" value="PROTEASOMAL UBIQUITIN RECEPTOR ADRM1"/>
    <property type="match status" value="1"/>
</dbReference>
<dbReference type="OrthoDB" id="340431at2759"/>
<reference evidence="8 9" key="2">
    <citation type="submission" date="2018-11" db="EMBL/GenBank/DDBJ databases">
        <authorList>
            <consortium name="Pathogen Informatics"/>
        </authorList>
    </citation>
    <scope>NUCLEOTIDE SEQUENCE [LARGE SCALE GENOMIC DNA]</scope>
    <source>
        <strain evidence="8 9">NST_G2</strain>
    </source>
</reference>
<dbReference type="InterPro" id="IPR038633">
    <property type="entry name" value="Rpn13/ADRM1_Pru_sf"/>
</dbReference>